<name>A0A923M6Z9_9BURK</name>
<dbReference type="Gene3D" id="3.90.226.10">
    <property type="entry name" value="2-enoyl-CoA Hydratase, Chain A, domain 1"/>
    <property type="match status" value="1"/>
</dbReference>
<dbReference type="CDD" id="cd06558">
    <property type="entry name" value="crotonase-like"/>
    <property type="match status" value="1"/>
</dbReference>
<dbReference type="GO" id="GO:0006635">
    <property type="term" value="P:fatty acid beta-oxidation"/>
    <property type="evidence" value="ECO:0007669"/>
    <property type="project" value="TreeGrafter"/>
</dbReference>
<dbReference type="Pfam" id="PF00378">
    <property type="entry name" value="ECH_1"/>
    <property type="match status" value="1"/>
</dbReference>
<accession>A0A923M6Z9</accession>
<dbReference type="AlphaFoldDB" id="A0A923M6Z9"/>
<reference evidence="1" key="1">
    <citation type="submission" date="2020-08" db="EMBL/GenBank/DDBJ databases">
        <title>Ramlibacter sp. GTP1 16S ribosomal RNA gene genome sequencing and assembly.</title>
        <authorList>
            <person name="Kang M."/>
        </authorList>
    </citation>
    <scope>NUCLEOTIDE SEQUENCE</scope>
    <source>
        <strain evidence="1">GTP1</strain>
    </source>
</reference>
<dbReference type="InterPro" id="IPR029045">
    <property type="entry name" value="ClpP/crotonase-like_dom_sf"/>
</dbReference>
<dbReference type="EMBL" id="JACORU010000001">
    <property type="protein sequence ID" value="MBC5763959.1"/>
    <property type="molecule type" value="Genomic_DNA"/>
</dbReference>
<proteinExistence type="predicted"/>
<organism evidence="1 2">
    <name type="scientific">Ramlibacter albus</name>
    <dbReference type="NCBI Taxonomy" id="2079448"/>
    <lineage>
        <taxon>Bacteria</taxon>
        <taxon>Pseudomonadati</taxon>
        <taxon>Pseudomonadota</taxon>
        <taxon>Betaproteobacteria</taxon>
        <taxon>Burkholderiales</taxon>
        <taxon>Comamonadaceae</taxon>
        <taxon>Ramlibacter</taxon>
    </lineage>
</organism>
<dbReference type="RefSeq" id="WP_187080369.1">
    <property type="nucleotide sequence ID" value="NZ_JACORU010000001.1"/>
</dbReference>
<dbReference type="SUPFAM" id="SSF52096">
    <property type="entry name" value="ClpP/crotonase"/>
    <property type="match status" value="1"/>
</dbReference>
<evidence type="ECO:0000313" key="1">
    <source>
        <dbReference type="EMBL" id="MBC5763959.1"/>
    </source>
</evidence>
<evidence type="ECO:0000313" key="2">
    <source>
        <dbReference type="Proteomes" id="UP000596827"/>
    </source>
</evidence>
<dbReference type="InterPro" id="IPR001753">
    <property type="entry name" value="Enoyl-CoA_hydra/iso"/>
</dbReference>
<protein>
    <submittedName>
        <fullName evidence="1">Enoyl-CoA hydratase/isomerase family protein</fullName>
    </submittedName>
</protein>
<sequence length="269" mass="28342">MSVLSYEQTGAVVTLTLDDPATRNSLSGNSAVEEFVAACRRIEADMTVRAVILTGAGPAFSAGGNLRALRENWRGATEAAVVRRRLRTDVQQITLNLHALEVPLVAAVNGPAIGGGLDLACVCDIRIASERASFAANFVKVGMVPALGGAWLLPRIVGAARAAQMCLTGQVLGAEAALAHGLVSQVVPQEELLPTANTIAQEIAAHPPEALRMTKRLLREPGTSFASHLETAAAMQALALQTAAHEEALDRLAQQTQSKRPRTTTETTR</sequence>
<dbReference type="PANTHER" id="PTHR11941:SF133">
    <property type="entry name" value="1,2-EPOXYPHENYLACETYL-COA ISOMERASE"/>
    <property type="match status" value="1"/>
</dbReference>
<gene>
    <name evidence="1" type="ORF">H8R02_05820</name>
</gene>
<comment type="caution">
    <text evidence="1">The sequence shown here is derived from an EMBL/GenBank/DDBJ whole genome shotgun (WGS) entry which is preliminary data.</text>
</comment>
<keyword evidence="2" id="KW-1185">Reference proteome</keyword>
<dbReference type="GO" id="GO:0003824">
    <property type="term" value="F:catalytic activity"/>
    <property type="evidence" value="ECO:0007669"/>
    <property type="project" value="UniProtKB-ARBA"/>
</dbReference>
<dbReference type="PANTHER" id="PTHR11941">
    <property type="entry name" value="ENOYL-COA HYDRATASE-RELATED"/>
    <property type="match status" value="1"/>
</dbReference>
<dbReference type="Proteomes" id="UP000596827">
    <property type="component" value="Unassembled WGS sequence"/>
</dbReference>